<organism evidence="1 2">
    <name type="scientific">Acanthoscelides obtectus</name>
    <name type="common">Bean weevil</name>
    <name type="synonym">Bruchus obtectus</name>
    <dbReference type="NCBI Taxonomy" id="200917"/>
    <lineage>
        <taxon>Eukaryota</taxon>
        <taxon>Metazoa</taxon>
        <taxon>Ecdysozoa</taxon>
        <taxon>Arthropoda</taxon>
        <taxon>Hexapoda</taxon>
        <taxon>Insecta</taxon>
        <taxon>Pterygota</taxon>
        <taxon>Neoptera</taxon>
        <taxon>Endopterygota</taxon>
        <taxon>Coleoptera</taxon>
        <taxon>Polyphaga</taxon>
        <taxon>Cucujiformia</taxon>
        <taxon>Chrysomeloidea</taxon>
        <taxon>Chrysomelidae</taxon>
        <taxon>Bruchinae</taxon>
        <taxon>Bruchini</taxon>
        <taxon>Acanthoscelides</taxon>
    </lineage>
</organism>
<evidence type="ECO:0000313" key="2">
    <source>
        <dbReference type="Proteomes" id="UP001152888"/>
    </source>
</evidence>
<dbReference type="EMBL" id="CAKOFQ010008673">
    <property type="protein sequence ID" value="CAH2015381.1"/>
    <property type="molecule type" value="Genomic_DNA"/>
</dbReference>
<comment type="caution">
    <text evidence="1">The sequence shown here is derived from an EMBL/GenBank/DDBJ whole genome shotgun (WGS) entry which is preliminary data.</text>
</comment>
<evidence type="ECO:0000313" key="1">
    <source>
        <dbReference type="EMBL" id="CAH2015381.1"/>
    </source>
</evidence>
<dbReference type="Proteomes" id="UP001152888">
    <property type="component" value="Unassembled WGS sequence"/>
</dbReference>
<dbReference type="AlphaFoldDB" id="A0A9P0Q9J1"/>
<sequence length="32" mass="3616">MHTSYGKKITDFIAGTKSGYKKNNRAVSKKKK</sequence>
<gene>
    <name evidence="1" type="ORF">ACAOBT_LOCUS34724</name>
</gene>
<protein>
    <submittedName>
        <fullName evidence="1">Uncharacterized protein</fullName>
    </submittedName>
</protein>
<name>A0A9P0Q9J1_ACAOB</name>
<accession>A0A9P0Q9J1</accession>
<keyword evidence="2" id="KW-1185">Reference proteome</keyword>
<proteinExistence type="predicted"/>
<reference evidence="1" key="1">
    <citation type="submission" date="2022-03" db="EMBL/GenBank/DDBJ databases">
        <authorList>
            <person name="Sayadi A."/>
        </authorList>
    </citation>
    <scope>NUCLEOTIDE SEQUENCE</scope>
</reference>